<keyword evidence="15" id="KW-0393">Immunoglobulin domain</keyword>
<feature type="compositionally biased region" description="Pro residues" evidence="22">
    <location>
        <begin position="1149"/>
        <end position="1161"/>
    </location>
</feature>
<keyword evidence="8" id="KW-0221">Differentiation</keyword>
<dbReference type="InterPro" id="IPR007110">
    <property type="entry name" value="Ig-like_dom"/>
</dbReference>
<gene>
    <name evidence="27" type="ORF">MONAX_5E000500</name>
</gene>
<dbReference type="InterPro" id="IPR003598">
    <property type="entry name" value="Ig_sub2"/>
</dbReference>
<evidence type="ECO:0000256" key="4">
    <source>
        <dbReference type="ARBA" id="ARBA00022553"/>
    </source>
</evidence>
<evidence type="ECO:0000259" key="26">
    <source>
        <dbReference type="PROSITE" id="PS50853"/>
    </source>
</evidence>
<feature type="region of interest" description="Disordered" evidence="22">
    <location>
        <begin position="1010"/>
        <end position="1046"/>
    </location>
</feature>
<keyword evidence="6 24" id="KW-0732">Signal</keyword>
<dbReference type="InterPro" id="IPR003599">
    <property type="entry name" value="Ig_sub"/>
</dbReference>
<dbReference type="SUPFAM" id="SSF48726">
    <property type="entry name" value="Immunoglobulin"/>
    <property type="match status" value="6"/>
</dbReference>
<reference evidence="27" key="1">
    <citation type="submission" date="2019-04" db="EMBL/GenBank/DDBJ databases">
        <authorList>
            <person name="Alioto T."/>
            <person name="Alioto T."/>
        </authorList>
    </citation>
    <scope>NUCLEOTIDE SEQUENCE [LARGE SCALE GENOMIC DNA]</scope>
</reference>
<feature type="domain" description="Fibronectin type-III" evidence="26">
    <location>
        <begin position="749"/>
        <end position="853"/>
    </location>
</feature>
<feature type="compositionally biased region" description="Pro residues" evidence="22">
    <location>
        <begin position="1066"/>
        <end position="1084"/>
    </location>
</feature>
<protein>
    <recommendedName>
        <fullName evidence="19">Protein turtle homolog A</fullName>
    </recommendedName>
    <alternativeName>
        <fullName evidence="21">Dendrite arborization and synapse maturation protein 1</fullName>
    </alternativeName>
    <alternativeName>
        <fullName evidence="20">Immunoglobulin superfamily member 9A</fullName>
    </alternativeName>
</protein>
<feature type="compositionally biased region" description="Low complexity" evidence="22">
    <location>
        <begin position="1031"/>
        <end position="1043"/>
    </location>
</feature>
<feature type="region of interest" description="Disordered" evidence="22">
    <location>
        <begin position="848"/>
        <end position="870"/>
    </location>
</feature>
<evidence type="ECO:0000256" key="5">
    <source>
        <dbReference type="ARBA" id="ARBA00022692"/>
    </source>
</evidence>
<evidence type="ECO:0000256" key="22">
    <source>
        <dbReference type="SAM" id="MobiDB-lite"/>
    </source>
</evidence>
<dbReference type="Proteomes" id="UP000335636">
    <property type="component" value="Unassembled WGS sequence"/>
</dbReference>
<evidence type="ECO:0000256" key="10">
    <source>
        <dbReference type="ARBA" id="ARBA00022989"/>
    </source>
</evidence>
<keyword evidence="10 23" id="KW-1133">Transmembrane helix</keyword>
<evidence type="ECO:0000256" key="16">
    <source>
        <dbReference type="ARBA" id="ARBA00034103"/>
    </source>
</evidence>
<feature type="transmembrane region" description="Helical" evidence="23">
    <location>
        <begin position="234"/>
        <end position="255"/>
    </location>
</feature>
<evidence type="ECO:0000256" key="2">
    <source>
        <dbReference type="ARBA" id="ARBA00022473"/>
    </source>
</evidence>
<feature type="domain" description="Ig-like" evidence="25">
    <location>
        <begin position="468"/>
        <end position="560"/>
    </location>
</feature>
<evidence type="ECO:0000256" key="3">
    <source>
        <dbReference type="ARBA" id="ARBA00022475"/>
    </source>
</evidence>
<dbReference type="GO" id="GO:0007399">
    <property type="term" value="P:nervous system development"/>
    <property type="evidence" value="ECO:0007669"/>
    <property type="project" value="UniProtKB-KW"/>
</dbReference>
<feature type="compositionally biased region" description="Polar residues" evidence="22">
    <location>
        <begin position="1203"/>
        <end position="1218"/>
    </location>
</feature>
<keyword evidence="3" id="KW-1003">Cell membrane</keyword>
<dbReference type="InterPro" id="IPR003961">
    <property type="entry name" value="FN3_dom"/>
</dbReference>
<dbReference type="SMART" id="SM00060">
    <property type="entry name" value="FN3"/>
    <property type="match status" value="2"/>
</dbReference>
<evidence type="ECO:0000256" key="21">
    <source>
        <dbReference type="ARBA" id="ARBA00080289"/>
    </source>
</evidence>
<dbReference type="FunFam" id="2.60.40.10:FF:001243">
    <property type="entry name" value="Protein turtle homolog A"/>
    <property type="match status" value="1"/>
</dbReference>
<dbReference type="PANTHER" id="PTHR12231:SF244">
    <property type="entry name" value="PROTEIN TURTLE HOMOLOG A"/>
    <property type="match status" value="1"/>
</dbReference>
<evidence type="ECO:0000256" key="24">
    <source>
        <dbReference type="SAM" id="SignalP"/>
    </source>
</evidence>
<evidence type="ECO:0000256" key="6">
    <source>
        <dbReference type="ARBA" id="ARBA00022729"/>
    </source>
</evidence>
<dbReference type="Pfam" id="PF13927">
    <property type="entry name" value="Ig_3"/>
    <property type="match status" value="3"/>
</dbReference>
<dbReference type="SMART" id="SM00408">
    <property type="entry name" value="IGc2"/>
    <property type="match status" value="5"/>
</dbReference>
<dbReference type="SMART" id="SM00409">
    <property type="entry name" value="IG"/>
    <property type="match status" value="6"/>
</dbReference>
<evidence type="ECO:0000256" key="1">
    <source>
        <dbReference type="ARBA" id="ARBA00004251"/>
    </source>
</evidence>
<dbReference type="GO" id="GO:0030154">
    <property type="term" value="P:cell differentiation"/>
    <property type="evidence" value="ECO:0007669"/>
    <property type="project" value="UniProtKB-KW"/>
</dbReference>
<feature type="domain" description="Ig-like" evidence="25">
    <location>
        <begin position="660"/>
        <end position="744"/>
    </location>
</feature>
<evidence type="ECO:0000256" key="13">
    <source>
        <dbReference type="ARBA" id="ARBA00023157"/>
    </source>
</evidence>
<feature type="domain" description="Ig-like" evidence="25">
    <location>
        <begin position="266"/>
        <end position="352"/>
    </location>
</feature>
<proteinExistence type="inferred from homology"/>
<keyword evidence="4" id="KW-0597">Phosphoprotein</keyword>
<comment type="similarity">
    <text evidence="18">Belongs to the immunoglobulin superfamily. Turtle family.</text>
</comment>
<dbReference type="FunFam" id="2.60.40.10:FF:000389">
    <property type="entry name" value="Immunoglobulin superfamily member 9B"/>
    <property type="match status" value="1"/>
</dbReference>
<evidence type="ECO:0000256" key="11">
    <source>
        <dbReference type="ARBA" id="ARBA00023018"/>
    </source>
</evidence>
<evidence type="ECO:0000259" key="25">
    <source>
        <dbReference type="PROSITE" id="PS50835"/>
    </source>
</evidence>
<feature type="compositionally biased region" description="Basic and acidic residues" evidence="22">
    <location>
        <begin position="1106"/>
        <end position="1115"/>
    </location>
</feature>
<organism evidence="27 28">
    <name type="scientific">Marmota monax</name>
    <name type="common">Woodchuck</name>
    <dbReference type="NCBI Taxonomy" id="9995"/>
    <lineage>
        <taxon>Eukaryota</taxon>
        <taxon>Metazoa</taxon>
        <taxon>Chordata</taxon>
        <taxon>Craniata</taxon>
        <taxon>Vertebrata</taxon>
        <taxon>Euteleostomi</taxon>
        <taxon>Mammalia</taxon>
        <taxon>Eutheria</taxon>
        <taxon>Euarchontoglires</taxon>
        <taxon>Glires</taxon>
        <taxon>Rodentia</taxon>
        <taxon>Sciuromorpha</taxon>
        <taxon>Sciuridae</taxon>
        <taxon>Xerinae</taxon>
        <taxon>Marmotini</taxon>
        <taxon>Marmota</taxon>
    </lineage>
</organism>
<evidence type="ECO:0000256" key="7">
    <source>
        <dbReference type="ARBA" id="ARBA00022737"/>
    </source>
</evidence>
<sequence length="1419" mass="153908">MGALPWLLLFLLLQGAKGNSGDDADTEEVVAVLQESISLPLEIPPDEEVENIIWSSQRRLATVMPGKEGQPATITVIDPHYQGRVSFLEPSYSLYISNVSWKDAGCYEAEVNMRTAQLSITQLYHLRVYQRLLKPRITVNFEISGEGSCNISLTCFVEKGGMDVTYSWLSWGDSAGSAHEGPILRASWRPGDSALSYTCRVSNPISNISSHPIPAGSFCADPGYPEKSSTVFCLLAKGLLLLLLLVILVVSLWVIRVYKMPRMRKPEVVSVVGQAGESAVLGCDLLPPAGRPPLHVIEWLRFGFLLPIFIQFGLYSPRIDPDYVGRVRLQTGASLQIEGLRVEDQGWYECRVLFLDQHSPEEDFANGSWVHLTVNSPPQFQETPPPVLEVQELEPVTLRCVARGSPQPQVSWKLRGQDLGQGRGQVQVHNGTLWIQRVERGSSGVYTCEASSTEGSITRSTQLLVLGPPVIVLPPKNSTVNASQDVSLACQAEAYPANLTYSWFLDGVNVFHISHLQSRVRILVDGSLRLQAAQPDDAGRYTCVPSNGLPHPPSASAYLTVLYPAQVTMMPPETPLPIGMRGVIRCPVRANPPLLFVSWSKDGQALQLDKFPGWSQGTEGSLIIALGNEDALGEYSCTPYNSLGTAGPSPVTRVLLKAPPAFIERPKEEYFQEVGRELLIPCSARGDPPPTVSWVKVGRGLRGQAQVDRNSSLILRPLTKEAHGRWECSASNSVARVAATTNVYVLGTSPHVVTNVSVVPLPKGANVSWEPGFDGGYLQRFSVWYTPLAKRPDRAHHDWLSLAVPVGDAHLLVPGLQPYTQYQFSVLAQNKLGSGPFSEIVLSAPEGLPTTPAAPRLPPTETLPPLSPPRSLVAVRTPRGVLLHWDPPELVPKRLDGYVLEGRQGSQGWEVLDPAVAGTEMQLLVPGLIKDVLYEFRLVAFAGSYVSDPSNTANVSTSGLEVYPSRTQLPGLLPQPVLAGVVGGICFLGVAVLVSILAACLMNRRRAARRRRKRLRQDPPLLFSPPRKSAPHSAPGSSSPDSVAKLKLQGSPLPSLRQSLLWGEPARPPSPHPDPPPNRGPLPLEPICRGPDGRFVMGPTVGAPQERSDLERAEPRTSAQRLARSFDCSSSSPSGAPQPLCIADISPVGSPPAAPPSPLPGPGPLLQYLSLPFFREMNVDGDWPPLEEPVPVPPPDYVDTRPCHTSSFLRTPDSPTVSSRAALPGALVGVGATSESPYTTDWTLRERLLPGLFPAAPRGSLTSQSSGRGSASFLRPPSTAPSAGGSYLSPAPGDTSSWASGPERWPRREHVVTVSKRRNTSVDENYEWDSEYPGDVELLETLHLGLASSRPQPEAEPELGGKTPEEGCLLNTAQVPGPEARCAALREEFLAFRRRRDATRARLPAFRQPVSHPEQATLL</sequence>
<feature type="domain" description="Ig-like" evidence="25">
    <location>
        <begin position="378"/>
        <end position="458"/>
    </location>
</feature>
<keyword evidence="7" id="KW-0677">Repeat</keyword>
<dbReference type="GO" id="GO:0050807">
    <property type="term" value="P:regulation of synapse organization"/>
    <property type="evidence" value="ECO:0007669"/>
    <property type="project" value="UniProtKB-ARBA"/>
</dbReference>
<dbReference type="EMBL" id="CABDUW010000659">
    <property type="protein sequence ID" value="VTJ73024.1"/>
    <property type="molecule type" value="Genomic_DNA"/>
</dbReference>
<dbReference type="FunFam" id="2.60.40.10:FF:000226">
    <property type="entry name" value="protein turtle homolog B"/>
    <property type="match status" value="1"/>
</dbReference>
<dbReference type="CDD" id="cd00063">
    <property type="entry name" value="FN3"/>
    <property type="match status" value="2"/>
</dbReference>
<feature type="signal peptide" evidence="24">
    <location>
        <begin position="1"/>
        <end position="18"/>
    </location>
</feature>
<evidence type="ECO:0000256" key="23">
    <source>
        <dbReference type="SAM" id="Phobius"/>
    </source>
</evidence>
<feature type="region of interest" description="Disordered" evidence="22">
    <location>
        <begin position="1061"/>
        <end position="1161"/>
    </location>
</feature>
<dbReference type="GO" id="GO:0045202">
    <property type="term" value="C:synapse"/>
    <property type="evidence" value="ECO:0007669"/>
    <property type="project" value="UniProtKB-SubCell"/>
</dbReference>
<dbReference type="Pfam" id="PF00041">
    <property type="entry name" value="fn3"/>
    <property type="match status" value="2"/>
</dbReference>
<comment type="caution">
    <text evidence="27">The sequence shown here is derived from an EMBL/GenBank/DDBJ whole genome shotgun (WGS) entry which is preliminary data.</text>
</comment>
<dbReference type="CDD" id="cd16842">
    <property type="entry name" value="Ig_SLAM-like_N"/>
    <property type="match status" value="1"/>
</dbReference>
<evidence type="ECO:0000256" key="14">
    <source>
        <dbReference type="ARBA" id="ARBA00023180"/>
    </source>
</evidence>
<keyword evidence="2" id="KW-0217">Developmental protein</keyword>
<dbReference type="PANTHER" id="PTHR12231">
    <property type="entry name" value="CTX-RELATED TYPE I TRANSMEMBRANE PROTEIN"/>
    <property type="match status" value="1"/>
</dbReference>
<dbReference type="GO" id="GO:0043005">
    <property type="term" value="C:neuron projection"/>
    <property type="evidence" value="ECO:0007669"/>
    <property type="project" value="TreeGrafter"/>
</dbReference>
<dbReference type="PROSITE" id="PS50835">
    <property type="entry name" value="IG_LIKE"/>
    <property type="match status" value="6"/>
</dbReference>
<name>A0A5E4BTY0_MARMO</name>
<feature type="domain" description="Ig-like" evidence="25">
    <location>
        <begin position="564"/>
        <end position="652"/>
    </location>
</feature>
<feature type="transmembrane region" description="Helical" evidence="23">
    <location>
        <begin position="299"/>
        <end position="316"/>
    </location>
</feature>
<feature type="compositionally biased region" description="Pro residues" evidence="22">
    <location>
        <begin position="1186"/>
        <end position="1196"/>
    </location>
</feature>
<evidence type="ECO:0000256" key="8">
    <source>
        <dbReference type="ARBA" id="ARBA00022782"/>
    </source>
</evidence>
<dbReference type="InterPro" id="IPR051170">
    <property type="entry name" value="Neural/epithelial_adhesion"/>
</dbReference>
<feature type="compositionally biased region" description="Pro residues" evidence="22">
    <location>
        <begin position="855"/>
        <end position="868"/>
    </location>
</feature>
<dbReference type="SUPFAM" id="SSF49265">
    <property type="entry name" value="Fibronectin type III"/>
    <property type="match status" value="1"/>
</dbReference>
<feature type="region of interest" description="Disordered" evidence="22">
    <location>
        <begin position="1255"/>
        <end position="1319"/>
    </location>
</feature>
<keyword evidence="28" id="KW-1185">Reference proteome</keyword>
<dbReference type="FunFam" id="2.60.40.10:FF:000321">
    <property type="entry name" value="protein turtle homolog B isoform X2"/>
    <property type="match status" value="1"/>
</dbReference>
<dbReference type="PROSITE" id="PS50853">
    <property type="entry name" value="FN3"/>
    <property type="match status" value="2"/>
</dbReference>
<evidence type="ECO:0000313" key="27">
    <source>
        <dbReference type="EMBL" id="VTJ73024.1"/>
    </source>
</evidence>
<dbReference type="Gene3D" id="2.60.40.10">
    <property type="entry name" value="Immunoglobulins"/>
    <property type="match status" value="9"/>
</dbReference>
<evidence type="ECO:0000313" key="28">
    <source>
        <dbReference type="Proteomes" id="UP000335636"/>
    </source>
</evidence>
<evidence type="ECO:0000256" key="18">
    <source>
        <dbReference type="ARBA" id="ARBA00061549"/>
    </source>
</evidence>
<feature type="region of interest" description="Disordered" evidence="22">
    <location>
        <begin position="1185"/>
        <end position="1218"/>
    </location>
</feature>
<evidence type="ECO:0000256" key="20">
    <source>
        <dbReference type="ARBA" id="ARBA00075030"/>
    </source>
</evidence>
<accession>A0A5E4BTY0</accession>
<feature type="domain" description="Ig-like" evidence="25">
    <location>
        <begin position="135"/>
        <end position="209"/>
    </location>
</feature>
<dbReference type="FunFam" id="2.60.40.10:FF:000272">
    <property type="entry name" value="Immunoglobulin superfamily member 9B"/>
    <property type="match status" value="1"/>
</dbReference>
<dbReference type="InterPro" id="IPR036116">
    <property type="entry name" value="FN3_sf"/>
</dbReference>
<feature type="domain" description="Fibronectin type-III" evidence="26">
    <location>
        <begin position="865"/>
        <end position="960"/>
    </location>
</feature>
<dbReference type="GO" id="GO:0005886">
    <property type="term" value="C:plasma membrane"/>
    <property type="evidence" value="ECO:0007669"/>
    <property type="project" value="UniProtKB-SubCell"/>
</dbReference>
<comment type="function">
    <text evidence="17">Functions in dendrite outgrowth and synapse maturation.</text>
</comment>
<feature type="compositionally biased region" description="Polar residues" evidence="22">
    <location>
        <begin position="1260"/>
        <end position="1269"/>
    </location>
</feature>
<evidence type="ECO:0000256" key="19">
    <source>
        <dbReference type="ARBA" id="ARBA00069167"/>
    </source>
</evidence>
<dbReference type="InterPro" id="IPR013783">
    <property type="entry name" value="Ig-like_fold"/>
</dbReference>
<dbReference type="InterPro" id="IPR036179">
    <property type="entry name" value="Ig-like_dom_sf"/>
</dbReference>
<evidence type="ECO:0000256" key="17">
    <source>
        <dbReference type="ARBA" id="ARBA00057902"/>
    </source>
</evidence>
<keyword evidence="14" id="KW-0325">Glycoprotein</keyword>
<keyword evidence="11" id="KW-0770">Synapse</keyword>
<keyword evidence="5 23" id="KW-0812">Transmembrane</keyword>
<evidence type="ECO:0000256" key="12">
    <source>
        <dbReference type="ARBA" id="ARBA00023136"/>
    </source>
</evidence>
<feature type="chain" id="PRO_5022795527" description="Protein turtle homolog A" evidence="24">
    <location>
        <begin position="19"/>
        <end position="1419"/>
    </location>
</feature>
<feature type="transmembrane region" description="Helical" evidence="23">
    <location>
        <begin position="977"/>
        <end position="1002"/>
    </location>
</feature>
<evidence type="ECO:0000256" key="15">
    <source>
        <dbReference type="ARBA" id="ARBA00023319"/>
    </source>
</evidence>
<dbReference type="FunFam" id="2.60.40.10:FF:000323">
    <property type="entry name" value="Immunoglobulin superfamily member 9B"/>
    <property type="match status" value="1"/>
</dbReference>
<dbReference type="FunFam" id="2.60.40.10:FF:000245">
    <property type="entry name" value="protein turtle homolog B isoform X2"/>
    <property type="match status" value="1"/>
</dbReference>
<keyword evidence="9" id="KW-0524">Neurogenesis</keyword>
<keyword evidence="12 23" id="KW-0472">Membrane</keyword>
<keyword evidence="13" id="KW-1015">Disulfide bond</keyword>
<evidence type="ECO:0000256" key="9">
    <source>
        <dbReference type="ARBA" id="ARBA00022902"/>
    </source>
</evidence>
<comment type="subcellular location">
    <subcellularLocation>
        <location evidence="1">Cell membrane</location>
        <topology evidence="1">Single-pass type I membrane protein</topology>
    </subcellularLocation>
    <subcellularLocation>
        <location evidence="16">Synapse</location>
    </subcellularLocation>
</comment>